<evidence type="ECO:0000259" key="1">
    <source>
        <dbReference type="PROSITE" id="PS51725"/>
    </source>
</evidence>
<dbReference type="InterPro" id="IPR011008">
    <property type="entry name" value="Dimeric_a/b-barrel"/>
</dbReference>
<gene>
    <name evidence="2" type="ORF">XAT740_LOCUS46758</name>
</gene>
<comment type="caution">
    <text evidence="2">The sequence shown here is derived from an EMBL/GenBank/DDBJ whole genome shotgun (WGS) entry which is preliminary data.</text>
</comment>
<dbReference type="Pfam" id="PF03992">
    <property type="entry name" value="ABM"/>
    <property type="match status" value="1"/>
</dbReference>
<dbReference type="AlphaFoldDB" id="A0A816A8E5"/>
<dbReference type="InterPro" id="IPR007138">
    <property type="entry name" value="ABM_dom"/>
</dbReference>
<dbReference type="Proteomes" id="UP000663828">
    <property type="component" value="Unassembled WGS sequence"/>
</dbReference>
<feature type="domain" description="ABM" evidence="1">
    <location>
        <begin position="9"/>
        <end position="98"/>
    </location>
</feature>
<dbReference type="SUPFAM" id="SSF54909">
    <property type="entry name" value="Dimeric alpha+beta barrel"/>
    <property type="match status" value="1"/>
</dbReference>
<dbReference type="PROSITE" id="PS51725">
    <property type="entry name" value="ABM"/>
    <property type="match status" value="1"/>
</dbReference>
<dbReference type="EMBL" id="CAJNOR010006346">
    <property type="protein sequence ID" value="CAF1592787.1"/>
    <property type="molecule type" value="Genomic_DNA"/>
</dbReference>
<sequence length="102" mass="11602">MTDARKSVVYVVADLWPFPEKAKEAKQILIAVVPEAKKERSCLKYELCENYNDQAQLTLLQAWSTEEALEAHLNGELITKASENLRTLLALPTVIRRYKNIG</sequence>
<reference evidence="2" key="1">
    <citation type="submission" date="2021-02" db="EMBL/GenBank/DDBJ databases">
        <authorList>
            <person name="Nowell W R."/>
        </authorList>
    </citation>
    <scope>NUCLEOTIDE SEQUENCE</scope>
</reference>
<dbReference type="Gene3D" id="3.30.70.100">
    <property type="match status" value="1"/>
</dbReference>
<accession>A0A816A8E5</accession>
<keyword evidence="3" id="KW-1185">Reference proteome</keyword>
<protein>
    <recommendedName>
        <fullName evidence="1">ABM domain-containing protein</fullName>
    </recommendedName>
</protein>
<name>A0A816A8E5_ADIRI</name>
<evidence type="ECO:0000313" key="2">
    <source>
        <dbReference type="EMBL" id="CAF1592787.1"/>
    </source>
</evidence>
<organism evidence="2 3">
    <name type="scientific">Adineta ricciae</name>
    <name type="common">Rotifer</name>
    <dbReference type="NCBI Taxonomy" id="249248"/>
    <lineage>
        <taxon>Eukaryota</taxon>
        <taxon>Metazoa</taxon>
        <taxon>Spiralia</taxon>
        <taxon>Gnathifera</taxon>
        <taxon>Rotifera</taxon>
        <taxon>Eurotatoria</taxon>
        <taxon>Bdelloidea</taxon>
        <taxon>Adinetida</taxon>
        <taxon>Adinetidae</taxon>
        <taxon>Adineta</taxon>
    </lineage>
</organism>
<evidence type="ECO:0000313" key="3">
    <source>
        <dbReference type="Proteomes" id="UP000663828"/>
    </source>
</evidence>
<proteinExistence type="predicted"/>